<dbReference type="HOGENOM" id="CLU_049749_3_2_6"/>
<keyword evidence="2 4" id="KW-0808">Transferase</keyword>
<feature type="domain" description="Methyltransferase" evidence="3">
    <location>
        <begin position="46"/>
        <end position="139"/>
    </location>
</feature>
<dbReference type="EMBL" id="CP003466">
    <property type="protein sequence ID" value="AFT71915.1"/>
    <property type="molecule type" value="Genomic_DNA"/>
</dbReference>
<sequence>MRDNHMDSQFDELAALYEEMAEWPFRKHCEIPSVFSVLGDLSGLDVFDFGCGSGFYSRALRQRGAASVTGYDESEGMIAYARRREEKEQIGVSFIDTLDETTEQHFDLLLSVYVLPYASDFPALLDMCGAMVSRLKPGGRLVALPIHPEYALPPSYYRHYGFQLSSDEQTAYDDGSAITLHLCHPPYDEYVTAYYWSAQALHEAMTKQGLEALQWHQPRATEEGLNLLGAPFWEAYQSRPHAAILEGRKER</sequence>
<proteinExistence type="predicted"/>
<evidence type="ECO:0000259" key="3">
    <source>
        <dbReference type="Pfam" id="PF13649"/>
    </source>
</evidence>
<evidence type="ECO:0000256" key="1">
    <source>
        <dbReference type="ARBA" id="ARBA00022603"/>
    </source>
</evidence>
<name>K0CHP9_ALCDB</name>
<dbReference type="PANTHER" id="PTHR43861">
    <property type="entry name" value="TRANS-ACONITATE 2-METHYLTRANSFERASE-RELATED"/>
    <property type="match status" value="1"/>
</dbReference>
<reference evidence="4 5" key="1">
    <citation type="journal article" date="2012" name="J. Bacteriol.">
        <title>Complete genome sequence of Alcanivorax dieselolei type strain B5.</title>
        <authorList>
            <person name="Lai Q."/>
            <person name="Li W."/>
            <person name="Shao Z."/>
        </authorList>
    </citation>
    <scope>NUCLEOTIDE SEQUENCE [LARGE SCALE GENOMIC DNA]</scope>
    <source>
        <strain evidence="5">DSM 16502 / CGMCC 1.3690 / B-5</strain>
    </source>
</reference>
<dbReference type="Gene3D" id="3.40.50.150">
    <property type="entry name" value="Vaccinia Virus protein VP39"/>
    <property type="match status" value="1"/>
</dbReference>
<dbReference type="InterPro" id="IPR029063">
    <property type="entry name" value="SAM-dependent_MTases_sf"/>
</dbReference>
<dbReference type="InterPro" id="IPR041698">
    <property type="entry name" value="Methyltransf_25"/>
</dbReference>
<dbReference type="AlphaFoldDB" id="K0CHP9"/>
<dbReference type="GO" id="GO:0008168">
    <property type="term" value="F:methyltransferase activity"/>
    <property type="evidence" value="ECO:0007669"/>
    <property type="project" value="UniProtKB-KW"/>
</dbReference>
<keyword evidence="1 4" id="KW-0489">Methyltransferase</keyword>
<dbReference type="OrthoDB" id="9791837at2"/>
<organism evidence="4 5">
    <name type="scientific">Alcanivorax dieselolei (strain DSM 16502 / CGMCC 1.3690 / MCCC 1A00001 / B-5)</name>
    <name type="common">Alloalcanivorax dieselolei</name>
    <dbReference type="NCBI Taxonomy" id="930169"/>
    <lineage>
        <taxon>Bacteria</taxon>
        <taxon>Pseudomonadati</taxon>
        <taxon>Pseudomonadota</taxon>
        <taxon>Gammaproteobacteria</taxon>
        <taxon>Oceanospirillales</taxon>
        <taxon>Alcanivoracaceae</taxon>
        <taxon>Alloalcanivorax</taxon>
    </lineage>
</organism>
<protein>
    <submittedName>
        <fullName evidence="4">Methyltransferase type 12</fullName>
    </submittedName>
</protein>
<dbReference type="Pfam" id="PF13649">
    <property type="entry name" value="Methyltransf_25"/>
    <property type="match status" value="1"/>
</dbReference>
<dbReference type="eggNOG" id="COG2226">
    <property type="taxonomic scope" value="Bacteria"/>
</dbReference>
<evidence type="ECO:0000313" key="5">
    <source>
        <dbReference type="Proteomes" id="UP000006286"/>
    </source>
</evidence>
<accession>K0CHP9</accession>
<dbReference type="PATRIC" id="fig|930169.3.peg.3604"/>
<evidence type="ECO:0000256" key="2">
    <source>
        <dbReference type="ARBA" id="ARBA00022679"/>
    </source>
</evidence>
<dbReference type="Proteomes" id="UP000006286">
    <property type="component" value="Chromosome"/>
</dbReference>
<evidence type="ECO:0000313" key="4">
    <source>
        <dbReference type="EMBL" id="AFT71915.1"/>
    </source>
</evidence>
<dbReference type="STRING" id="930169.B5T_03651"/>
<keyword evidence="5" id="KW-1185">Reference proteome</keyword>
<dbReference type="KEGG" id="adi:B5T_03651"/>
<dbReference type="SUPFAM" id="SSF53335">
    <property type="entry name" value="S-adenosyl-L-methionine-dependent methyltransferases"/>
    <property type="match status" value="1"/>
</dbReference>
<gene>
    <name evidence="4" type="ordered locus">B5T_03651</name>
</gene>
<dbReference type="GO" id="GO:0032259">
    <property type="term" value="P:methylation"/>
    <property type="evidence" value="ECO:0007669"/>
    <property type="project" value="UniProtKB-KW"/>
</dbReference>
<dbReference type="PANTHER" id="PTHR43861:SF1">
    <property type="entry name" value="TRANS-ACONITATE 2-METHYLTRANSFERASE"/>
    <property type="match status" value="1"/>
</dbReference>
<dbReference type="CDD" id="cd02440">
    <property type="entry name" value="AdoMet_MTases"/>
    <property type="match status" value="1"/>
</dbReference>